<dbReference type="PROSITE" id="PS50041">
    <property type="entry name" value="C_TYPE_LECTIN_2"/>
    <property type="match status" value="1"/>
</dbReference>
<name>A0A183BY99_GLOPA</name>
<dbReference type="SUPFAM" id="SSF56436">
    <property type="entry name" value="C-type lectin-like"/>
    <property type="match status" value="1"/>
</dbReference>
<reference evidence="5" key="2">
    <citation type="submission" date="2016-06" db="UniProtKB">
        <authorList>
            <consortium name="WormBaseParasite"/>
        </authorList>
    </citation>
    <scope>IDENTIFICATION</scope>
</reference>
<keyword evidence="4" id="KW-1185">Reference proteome</keyword>
<organism evidence="4 5">
    <name type="scientific">Globodera pallida</name>
    <name type="common">Potato cyst nematode worm</name>
    <name type="synonym">Heterodera pallida</name>
    <dbReference type="NCBI Taxonomy" id="36090"/>
    <lineage>
        <taxon>Eukaryota</taxon>
        <taxon>Metazoa</taxon>
        <taxon>Ecdysozoa</taxon>
        <taxon>Nematoda</taxon>
        <taxon>Chromadorea</taxon>
        <taxon>Rhabditida</taxon>
        <taxon>Tylenchina</taxon>
        <taxon>Tylenchomorpha</taxon>
        <taxon>Tylenchoidea</taxon>
        <taxon>Heteroderidae</taxon>
        <taxon>Heteroderinae</taxon>
        <taxon>Globodera</taxon>
    </lineage>
</organism>
<evidence type="ECO:0000259" key="3">
    <source>
        <dbReference type="PROSITE" id="PS50041"/>
    </source>
</evidence>
<dbReference type="PANTHER" id="PTHR22802:SF396">
    <property type="entry name" value="C-TYPE LECTIN DOMAIN-CONTAINING PROTEIN"/>
    <property type="match status" value="1"/>
</dbReference>
<evidence type="ECO:0000256" key="2">
    <source>
        <dbReference type="SAM" id="SignalP"/>
    </source>
</evidence>
<dbReference type="Proteomes" id="UP000050741">
    <property type="component" value="Unassembled WGS sequence"/>
</dbReference>
<evidence type="ECO:0000256" key="1">
    <source>
        <dbReference type="SAM" id="MobiDB-lite"/>
    </source>
</evidence>
<dbReference type="Gene3D" id="3.10.100.10">
    <property type="entry name" value="Mannose-Binding Protein A, subunit A"/>
    <property type="match status" value="1"/>
</dbReference>
<dbReference type="SMART" id="SM00034">
    <property type="entry name" value="CLECT"/>
    <property type="match status" value="1"/>
</dbReference>
<evidence type="ECO:0000313" key="4">
    <source>
        <dbReference type="Proteomes" id="UP000050741"/>
    </source>
</evidence>
<accession>A0A183BY99</accession>
<feature type="signal peptide" evidence="2">
    <location>
        <begin position="1"/>
        <end position="18"/>
    </location>
</feature>
<dbReference type="InterPro" id="IPR016186">
    <property type="entry name" value="C-type_lectin-like/link_sf"/>
</dbReference>
<dbReference type="InterPro" id="IPR051004">
    <property type="entry name" value="DC-SIGN_domain-containing"/>
</dbReference>
<sequence>MWISLLIYPISLNAFALAICGPGWEQMNQNCYKTFTSEMSSIKAQKVCGAVGGQIVSIHSEEENNLVARMIDEDYMLCNGINVPLAEAQQMDEIAKRPLFCTPKTQWQLLSFIIGLHRKRDGRDGYVSTWEDGSQATFGNVPEHRGQDSKADYPWSAQGPSGTPNWNYSAEHAEECSQMWHPCGWWNDILCDGVDLAGVVCQKNAT</sequence>
<dbReference type="InterPro" id="IPR001304">
    <property type="entry name" value="C-type_lectin-like"/>
</dbReference>
<proteinExistence type="predicted"/>
<keyword evidence="2" id="KW-0732">Signal</keyword>
<dbReference type="InterPro" id="IPR016187">
    <property type="entry name" value="CTDL_fold"/>
</dbReference>
<protein>
    <submittedName>
        <fullName evidence="5">C-type lectin domain-containing protein</fullName>
    </submittedName>
</protein>
<dbReference type="PANTHER" id="PTHR22802">
    <property type="entry name" value="C-TYPE LECTIN SUPERFAMILY MEMBER"/>
    <property type="match status" value="1"/>
</dbReference>
<feature type="compositionally biased region" description="Basic and acidic residues" evidence="1">
    <location>
        <begin position="142"/>
        <end position="151"/>
    </location>
</feature>
<evidence type="ECO:0000313" key="5">
    <source>
        <dbReference type="WBParaSite" id="GPLIN_000558900"/>
    </source>
</evidence>
<dbReference type="AlphaFoldDB" id="A0A183BY99"/>
<feature type="region of interest" description="Disordered" evidence="1">
    <location>
        <begin position="137"/>
        <end position="158"/>
    </location>
</feature>
<reference evidence="4" key="1">
    <citation type="submission" date="2014-05" db="EMBL/GenBank/DDBJ databases">
        <title>The genome and life-stage specific transcriptomes of Globodera pallida elucidate key aspects of plant parasitism by a cyst nematode.</title>
        <authorList>
            <person name="Cotton J.A."/>
            <person name="Lilley C.J."/>
            <person name="Jones L.M."/>
            <person name="Kikuchi T."/>
            <person name="Reid A.J."/>
            <person name="Thorpe P."/>
            <person name="Tsai I.J."/>
            <person name="Beasley H."/>
            <person name="Blok V."/>
            <person name="Cock P.J.A."/>
            <person name="Van den Akker S.E."/>
            <person name="Holroyd N."/>
            <person name="Hunt M."/>
            <person name="Mantelin S."/>
            <person name="Naghra H."/>
            <person name="Pain A."/>
            <person name="Palomares-Rius J.E."/>
            <person name="Zarowiecki M."/>
            <person name="Berriman M."/>
            <person name="Jones J.T."/>
            <person name="Urwin P.E."/>
        </authorList>
    </citation>
    <scope>NUCLEOTIDE SEQUENCE [LARGE SCALE GENOMIC DNA]</scope>
    <source>
        <strain evidence="4">Lindley</strain>
    </source>
</reference>
<feature type="chain" id="PRO_5008146811" evidence="2">
    <location>
        <begin position="19"/>
        <end position="206"/>
    </location>
</feature>
<dbReference type="WBParaSite" id="GPLIN_000558900">
    <property type="protein sequence ID" value="GPLIN_000558900"/>
    <property type="gene ID" value="GPLIN_000558900"/>
</dbReference>
<feature type="domain" description="C-type lectin" evidence="3">
    <location>
        <begin position="27"/>
        <end position="192"/>
    </location>
</feature>